<dbReference type="EMBL" id="BLAE01000014">
    <property type="protein sequence ID" value="GES09268.1"/>
    <property type="molecule type" value="Genomic_DNA"/>
</dbReference>
<keyword evidence="1" id="KW-1133">Transmembrane helix</keyword>
<protein>
    <submittedName>
        <fullName evidence="2">Succinate dehydrogenase</fullName>
    </submittedName>
</protein>
<keyword evidence="1" id="KW-0812">Transmembrane</keyword>
<reference evidence="2 3" key="1">
    <citation type="submission" date="2019-10" db="EMBL/GenBank/DDBJ databases">
        <title>Whole genome shotgun sequence of Acrocarpospora macrocephala NBRC 16266.</title>
        <authorList>
            <person name="Ichikawa N."/>
            <person name="Kimura A."/>
            <person name="Kitahashi Y."/>
            <person name="Komaki H."/>
            <person name="Oguchi A."/>
        </authorList>
    </citation>
    <scope>NUCLEOTIDE SEQUENCE [LARGE SCALE GENOMIC DNA]</scope>
    <source>
        <strain evidence="2 3">NBRC 16266</strain>
    </source>
</reference>
<dbReference type="CDD" id="cd03498">
    <property type="entry name" value="SQR_TypeB_2_TM"/>
    <property type="match status" value="1"/>
</dbReference>
<evidence type="ECO:0000313" key="2">
    <source>
        <dbReference type="EMBL" id="GES09268.1"/>
    </source>
</evidence>
<evidence type="ECO:0000313" key="3">
    <source>
        <dbReference type="Proteomes" id="UP000331127"/>
    </source>
</evidence>
<sequence>MAVTGAILVLFLVGHMVGNLKTFAGPEAFNGYALWLREVGYPLVPKRGLLTLVEVVLVAAVVLHIWSAVALYRRAAAARPVRYATRRRSQAGGYVVHIMRWGGVTIALFVVYHLLDLTFGVANPAGGAATPYTRMIEGFSRWYVTLFYAVAVIMVGLHLRHGLWSAFQTLGLARGRQGLRVFAALLSAVLVLGFLSVPFAIMIGVVK</sequence>
<accession>A0A5M3WSW7</accession>
<dbReference type="AlphaFoldDB" id="A0A5M3WSW7"/>
<feature type="transmembrane region" description="Helical" evidence="1">
    <location>
        <begin position="142"/>
        <end position="160"/>
    </location>
</feature>
<dbReference type="InterPro" id="IPR011138">
    <property type="entry name" value="Cytochrome_b-558"/>
</dbReference>
<dbReference type="NCBIfam" id="TIGR02046">
    <property type="entry name" value="sdhC_b558_fam"/>
    <property type="match status" value="1"/>
</dbReference>
<gene>
    <name evidence="2" type="primary">sdhC</name>
    <name evidence="2" type="ORF">Amac_028640</name>
</gene>
<feature type="transmembrane region" description="Helical" evidence="1">
    <location>
        <begin position="48"/>
        <end position="72"/>
    </location>
</feature>
<feature type="transmembrane region" description="Helical" evidence="1">
    <location>
        <begin position="181"/>
        <end position="206"/>
    </location>
</feature>
<feature type="transmembrane region" description="Helical" evidence="1">
    <location>
        <begin position="93"/>
        <end position="115"/>
    </location>
</feature>
<comment type="caution">
    <text evidence="2">The sequence shown here is derived from an EMBL/GenBank/DDBJ whole genome shotgun (WGS) entry which is preliminary data.</text>
</comment>
<name>A0A5M3WSW7_9ACTN</name>
<keyword evidence="3" id="KW-1185">Reference proteome</keyword>
<keyword evidence="1" id="KW-0472">Membrane</keyword>
<proteinExistence type="predicted"/>
<dbReference type="InterPro" id="IPR034804">
    <property type="entry name" value="SQR/QFR_C/D"/>
</dbReference>
<evidence type="ECO:0000256" key="1">
    <source>
        <dbReference type="SAM" id="Phobius"/>
    </source>
</evidence>
<organism evidence="2 3">
    <name type="scientific">Acrocarpospora macrocephala</name>
    <dbReference type="NCBI Taxonomy" id="150177"/>
    <lineage>
        <taxon>Bacteria</taxon>
        <taxon>Bacillati</taxon>
        <taxon>Actinomycetota</taxon>
        <taxon>Actinomycetes</taxon>
        <taxon>Streptosporangiales</taxon>
        <taxon>Streptosporangiaceae</taxon>
        <taxon>Acrocarpospora</taxon>
    </lineage>
</organism>
<dbReference type="Proteomes" id="UP000331127">
    <property type="component" value="Unassembled WGS sequence"/>
</dbReference>
<dbReference type="Gene3D" id="1.20.1300.10">
    <property type="entry name" value="Fumarate reductase/succinate dehydrogenase, transmembrane subunit"/>
    <property type="match status" value="1"/>
</dbReference>
<dbReference type="SUPFAM" id="SSF81343">
    <property type="entry name" value="Fumarate reductase respiratory complex transmembrane subunits"/>
    <property type="match status" value="1"/>
</dbReference>
<dbReference type="GO" id="GO:0016020">
    <property type="term" value="C:membrane"/>
    <property type="evidence" value="ECO:0007669"/>
    <property type="project" value="InterPro"/>
</dbReference>